<dbReference type="OrthoDB" id="4555285at2"/>
<evidence type="ECO:0008006" key="4">
    <source>
        <dbReference type="Google" id="ProtNLM"/>
    </source>
</evidence>
<comment type="caution">
    <text evidence="2">The sequence shown here is derived from an EMBL/GenBank/DDBJ whole genome shotgun (WGS) entry which is preliminary data.</text>
</comment>
<proteinExistence type="predicted"/>
<evidence type="ECO:0000313" key="2">
    <source>
        <dbReference type="EMBL" id="KAE8129689.1"/>
    </source>
</evidence>
<evidence type="ECO:0000256" key="1">
    <source>
        <dbReference type="SAM" id="MobiDB-lite"/>
    </source>
</evidence>
<sequence length="118" mass="13396">MDFDHDTRFVRIRAGETTDAYNPKQRSRDWAAADELEIHGSLSSSSSRRSPNGLREETASNAYLTVTDPDCDVRLGDRIRPQPDDGRLWTVTGMPSRDTNPFTGWQPTLEIQLTEWKG</sequence>
<feature type="compositionally biased region" description="Low complexity" evidence="1">
    <location>
        <begin position="41"/>
        <end position="50"/>
    </location>
</feature>
<feature type="region of interest" description="Disordered" evidence="1">
    <location>
        <begin position="39"/>
        <end position="104"/>
    </location>
</feature>
<reference evidence="2 3" key="1">
    <citation type="submission" date="2018-04" db="EMBL/GenBank/DDBJ databases">
        <authorList>
            <person name="Eckel V.P."/>
            <person name="Vogel R.F."/>
        </authorList>
    </citation>
    <scope>NUCLEOTIDE SEQUENCE [LARGE SCALE GENOMIC DNA]</scope>
    <source>
        <strain evidence="3">TMW 2.1764</strain>
    </source>
</reference>
<evidence type="ECO:0000313" key="3">
    <source>
        <dbReference type="Proteomes" id="UP000325415"/>
    </source>
</evidence>
<protein>
    <recommendedName>
        <fullName evidence="4">Head-to-tail stopper</fullName>
    </recommendedName>
</protein>
<organism evidence="2 3">
    <name type="scientific">Bifidobacterium tibiigranuli</name>
    <dbReference type="NCBI Taxonomy" id="2172043"/>
    <lineage>
        <taxon>Bacteria</taxon>
        <taxon>Bacillati</taxon>
        <taxon>Actinomycetota</taxon>
        <taxon>Actinomycetes</taxon>
        <taxon>Bifidobacteriales</taxon>
        <taxon>Bifidobacteriaceae</taxon>
        <taxon>Bifidobacterium</taxon>
    </lineage>
</organism>
<dbReference type="RefSeq" id="WP_152580171.1">
    <property type="nucleotide sequence ID" value="NZ_QDAG01000002.1"/>
</dbReference>
<name>A0A5N6RXZ7_9BIFI</name>
<keyword evidence="3" id="KW-1185">Reference proteome</keyword>
<dbReference type="Proteomes" id="UP000325415">
    <property type="component" value="Unassembled WGS sequence"/>
</dbReference>
<dbReference type="GeneID" id="78126564"/>
<gene>
    <name evidence="2" type="ORF">DDE84_02510</name>
</gene>
<dbReference type="AlphaFoldDB" id="A0A5N6RXZ7"/>
<accession>A0A5N6RXZ7</accession>
<dbReference type="EMBL" id="QDAG01000002">
    <property type="protein sequence ID" value="KAE8129689.1"/>
    <property type="molecule type" value="Genomic_DNA"/>
</dbReference>
<feature type="compositionally biased region" description="Basic and acidic residues" evidence="1">
    <location>
        <begin position="71"/>
        <end position="87"/>
    </location>
</feature>